<dbReference type="PROSITE" id="PS51737">
    <property type="entry name" value="RECOMBINASE_DNA_BIND"/>
    <property type="match status" value="1"/>
</dbReference>
<dbReference type="Pfam" id="PF07508">
    <property type="entry name" value="Recombinase"/>
    <property type="match status" value="1"/>
</dbReference>
<dbReference type="Pfam" id="PF00239">
    <property type="entry name" value="Resolvase"/>
    <property type="match status" value="1"/>
</dbReference>
<proteinExistence type="predicted"/>
<sequence>MFKPSAYPQVYSYRRFSNIEQEKGSSIARQKMHAENIAKEYSLEINQDLVMTDRGLSAFHAEHKRKGALGVFLKLVEEEKIQRGSVLIVESLDRLSREQPFKAQATMNEIIESDITIITAKDNKVYNKEVIAQAPLETLIYSILELIRAHNESLIKQGYSVDFIRQQIKEYYDGNPSDVAGSLVFWLSRKPTQHKKTKGGFELNDKVDVVRYILELYNKGNGVRKISRKLLKKNIPAPLGGDVWGVSTISSILCNPALCGRKVFNLSYLLKGNTKTDPYSLDNYYPAVISEEDFEQMQAKKKRKASAGHGDRGKFVHFLSDYGKRSVCSECDRSVTSQTQTQVNRHRRRLHCAQQKDKEICSPSIIQDYIEDAFLVSVARHIDHNLINQDEDSSAQILVEERLAEIDIALINMMDIRYSVTDPKMRLKLTTDYKRLEGEKEALSKKSGELKKYQVSEDEITEFIARVEAARVFENTEDRRFIKSILELCIRKITVYMQAKPLAEYGYENLYENALVNVIDVEFYSERKLSIFVSSDKDNSTLLFTKIDDEFADDARGSYTSKQLRLWNDHGFEALLEDLGIEQSEHVANSAWLTLDLTQAFAAALVDKIVQDDCSLE</sequence>
<evidence type="ECO:0000313" key="4">
    <source>
        <dbReference type="EMBL" id="WZS86954.1"/>
    </source>
</evidence>
<dbReference type="EMBL" id="CP135176">
    <property type="protein sequence ID" value="WZS86954.1"/>
    <property type="molecule type" value="Genomic_DNA"/>
</dbReference>
<evidence type="ECO:0000259" key="3">
    <source>
        <dbReference type="PROSITE" id="PS51737"/>
    </source>
</evidence>
<evidence type="ECO:0000256" key="1">
    <source>
        <dbReference type="ARBA" id="ARBA00023125"/>
    </source>
</evidence>
<dbReference type="SUPFAM" id="SSF53041">
    <property type="entry name" value="Resolvase-like"/>
    <property type="match status" value="1"/>
</dbReference>
<dbReference type="CDD" id="cd00338">
    <property type="entry name" value="Ser_Recombinase"/>
    <property type="match status" value="1"/>
</dbReference>
<organism evidence="4 5">
    <name type="scientific">Vibrio cyclitrophicus ZF270</name>
    <dbReference type="NCBI Taxonomy" id="1136176"/>
    <lineage>
        <taxon>Bacteria</taxon>
        <taxon>Pseudomonadati</taxon>
        <taxon>Pseudomonadota</taxon>
        <taxon>Gammaproteobacteria</taxon>
        <taxon>Vibrionales</taxon>
        <taxon>Vibrionaceae</taxon>
        <taxon>Vibrio</taxon>
    </lineage>
</organism>
<keyword evidence="5" id="KW-1185">Reference proteome</keyword>
<dbReference type="PANTHER" id="PTHR30461:SF2">
    <property type="entry name" value="SERINE RECOMBINASE PINE-RELATED"/>
    <property type="match status" value="1"/>
</dbReference>
<dbReference type="InterPro" id="IPR011109">
    <property type="entry name" value="DNA_bind_recombinase_dom"/>
</dbReference>
<dbReference type="SMART" id="SM00857">
    <property type="entry name" value="Resolvase"/>
    <property type="match status" value="1"/>
</dbReference>
<dbReference type="AlphaFoldDB" id="A0AAN0LQ71"/>
<dbReference type="Gene3D" id="3.40.50.1390">
    <property type="entry name" value="Resolvase, N-terminal catalytic domain"/>
    <property type="match status" value="1"/>
</dbReference>
<evidence type="ECO:0000256" key="2">
    <source>
        <dbReference type="ARBA" id="ARBA00023172"/>
    </source>
</evidence>
<protein>
    <submittedName>
        <fullName evidence="4">Recombinase family protein</fullName>
    </submittedName>
</protein>
<dbReference type="GO" id="GO:0003677">
    <property type="term" value="F:DNA binding"/>
    <property type="evidence" value="ECO:0007669"/>
    <property type="project" value="UniProtKB-KW"/>
</dbReference>
<dbReference type="InterPro" id="IPR050639">
    <property type="entry name" value="SSR_resolvase"/>
</dbReference>
<dbReference type="Gene3D" id="3.90.1750.20">
    <property type="entry name" value="Putative Large Serine Recombinase, Chain B, Domain 2"/>
    <property type="match status" value="1"/>
</dbReference>
<dbReference type="GO" id="GO:0000150">
    <property type="term" value="F:DNA strand exchange activity"/>
    <property type="evidence" value="ECO:0007669"/>
    <property type="project" value="InterPro"/>
</dbReference>
<dbReference type="InterPro" id="IPR006119">
    <property type="entry name" value="Resolv_N"/>
</dbReference>
<gene>
    <name evidence="4" type="ORF">QYQ95_06600</name>
</gene>
<reference evidence="4 5" key="1">
    <citation type="journal article" date="2024" name="Elife">
        <title>Polysaccharide breakdown products drive degradation-dispersal cycles of foraging bacteria through changes in metabolism and motility.</title>
        <authorList>
            <person name="Stubbusch A.K."/>
            <person name="Keegstra J.M."/>
            <person name="Schwartzman J."/>
            <person name="Pontrelli S."/>
            <person name="Clerc E.E."/>
            <person name="Stocker R."/>
            <person name="Magnabosco C."/>
            <person name="Schubert O.T."/>
            <person name="Ackermann M."/>
            <person name="D'Souza G.G."/>
        </authorList>
    </citation>
    <scope>NUCLEOTIDE SEQUENCE [LARGE SCALE GENOMIC DNA]</scope>
    <source>
        <strain evidence="4 5">ZF270</strain>
    </source>
</reference>
<feature type="domain" description="Recombinase" evidence="3">
    <location>
        <begin position="191"/>
        <end position="307"/>
    </location>
</feature>
<keyword evidence="2" id="KW-0233">DNA recombination</keyword>
<accession>A0AAN0LQ71</accession>
<dbReference type="InterPro" id="IPR038109">
    <property type="entry name" value="DNA_bind_recomb_sf"/>
</dbReference>
<dbReference type="PANTHER" id="PTHR30461">
    <property type="entry name" value="DNA-INVERTASE FROM LAMBDOID PROPHAGE"/>
    <property type="match status" value="1"/>
</dbReference>
<name>A0AAN0LQ71_9VIBR</name>
<keyword evidence="1" id="KW-0238">DNA-binding</keyword>
<dbReference type="Proteomes" id="UP001441914">
    <property type="component" value="Chromosome 1"/>
</dbReference>
<dbReference type="RefSeq" id="WP_016800561.1">
    <property type="nucleotide sequence ID" value="NZ_AIDR02000041.1"/>
</dbReference>
<evidence type="ECO:0000313" key="5">
    <source>
        <dbReference type="Proteomes" id="UP001441914"/>
    </source>
</evidence>
<dbReference type="InterPro" id="IPR036162">
    <property type="entry name" value="Resolvase-like_N_sf"/>
</dbReference>